<gene>
    <name evidence="2" type="ORF">CAK95_02510</name>
</gene>
<evidence type="ECO:0000313" key="3">
    <source>
        <dbReference type="Proteomes" id="UP000194137"/>
    </source>
</evidence>
<dbReference type="OrthoDB" id="7772848at2"/>
<proteinExistence type="predicted"/>
<sequence>MSTNDGHHVLVGDPDGYHQLCFVGGGMARGSSFIIPRDDNASARKHAVERLQRRLAGQRAGALMRSLQLTRVQRTQMTLQLRALDGVADGVSRREIAAILLDPRARDIPAIEWKNAALRKRINRIIVRARLMVNGGYLTLLRGEADRAKRFRRH</sequence>
<dbReference type="KEGG" id="psin:CAK95_02510"/>
<evidence type="ECO:0000313" key="2">
    <source>
        <dbReference type="EMBL" id="ARP98078.1"/>
    </source>
</evidence>
<dbReference type="EMBL" id="CP021112">
    <property type="protein sequence ID" value="ARP98078.1"/>
    <property type="molecule type" value="Genomic_DNA"/>
</dbReference>
<dbReference type="STRING" id="1235591.CAK95_02510"/>
<organism evidence="2 3">
    <name type="scientific">Pseudorhodoplanes sinuspersici</name>
    <dbReference type="NCBI Taxonomy" id="1235591"/>
    <lineage>
        <taxon>Bacteria</taxon>
        <taxon>Pseudomonadati</taxon>
        <taxon>Pseudomonadota</taxon>
        <taxon>Alphaproteobacteria</taxon>
        <taxon>Hyphomicrobiales</taxon>
        <taxon>Pseudorhodoplanes</taxon>
    </lineage>
</organism>
<keyword evidence="3" id="KW-1185">Reference proteome</keyword>
<evidence type="ECO:0000259" key="1">
    <source>
        <dbReference type="Pfam" id="PF10074"/>
    </source>
</evidence>
<accession>A0A1W6ZKZ1</accession>
<protein>
    <recommendedName>
        <fullName evidence="1">T6SS Transcription factor RovC-like DNA binding domain-containing protein</fullName>
    </recommendedName>
</protein>
<dbReference type="InterPro" id="IPR018754">
    <property type="entry name" value="RovC-like_DNA-bd"/>
</dbReference>
<name>A0A1W6ZKZ1_9HYPH</name>
<dbReference type="Proteomes" id="UP000194137">
    <property type="component" value="Chromosome"/>
</dbReference>
<feature type="domain" description="T6SS Transcription factor RovC-like DNA binding" evidence="1">
    <location>
        <begin position="34"/>
        <end position="142"/>
    </location>
</feature>
<dbReference type="AlphaFoldDB" id="A0A1W6ZKZ1"/>
<dbReference type="Pfam" id="PF10074">
    <property type="entry name" value="RovC_DNA-bd"/>
    <property type="match status" value="1"/>
</dbReference>
<reference evidence="2 3" key="1">
    <citation type="submission" date="2017-05" db="EMBL/GenBank/DDBJ databases">
        <title>Full genome sequence of Pseudorhodoplanes sinuspersici.</title>
        <authorList>
            <person name="Dastgheib S.M.M."/>
            <person name="Shavandi M."/>
            <person name="Tirandaz H."/>
        </authorList>
    </citation>
    <scope>NUCLEOTIDE SEQUENCE [LARGE SCALE GENOMIC DNA]</scope>
    <source>
        <strain evidence="2 3">RIPI110</strain>
    </source>
</reference>